<gene>
    <name evidence="1" type="ORF">NM688_g226</name>
</gene>
<evidence type="ECO:0000313" key="1">
    <source>
        <dbReference type="EMBL" id="KAJ3559623.1"/>
    </source>
</evidence>
<comment type="caution">
    <text evidence="1">The sequence shown here is derived from an EMBL/GenBank/DDBJ whole genome shotgun (WGS) entry which is preliminary data.</text>
</comment>
<sequence length="412" mass="47068">MPITDGFKSMKADAHNDDIPEFTPPGPWSLSEIRAAIPPRLFVRDTGRGMVYLARDVVMAAGALAFATQINSTLADPFVVEHLGHTTAKVLQASAWIVYWWFQGLIFAGLWILGHECGHGAFSAHRSLCDALGFVLHSLLLTPYFSWKYSHHLHHSYIGLIEREEAFVPVTRSNLGIPEDRKGSTVNFEEYFSDTPIWTLCMLLQHQLLGLMAYFFFNVSGRKDYPRGTSHFNPYSPMYAKDQRRDILLSDIGVLIAAVCIKLACSTWGAQRVFMYYGVPWLCLSHWIVAVTFLQHTDPEVPYYRAGGWAFTRGAVSTVDRDFLGWMGQFFLHNVAHFHVVHHFFPKMPFYHGEEATVYIRKVLGEHYRSSTKPVFSALWDNFNNCQFVDDTGDVVFYRNRKGKTAYRLSEQ</sequence>
<evidence type="ECO:0000313" key="2">
    <source>
        <dbReference type="Proteomes" id="UP001148662"/>
    </source>
</evidence>
<dbReference type="EMBL" id="JANHOG010000016">
    <property type="protein sequence ID" value="KAJ3559623.1"/>
    <property type="molecule type" value="Genomic_DNA"/>
</dbReference>
<organism evidence="1 2">
    <name type="scientific">Phlebia brevispora</name>
    <dbReference type="NCBI Taxonomy" id="194682"/>
    <lineage>
        <taxon>Eukaryota</taxon>
        <taxon>Fungi</taxon>
        <taxon>Dikarya</taxon>
        <taxon>Basidiomycota</taxon>
        <taxon>Agaricomycotina</taxon>
        <taxon>Agaricomycetes</taxon>
        <taxon>Polyporales</taxon>
        <taxon>Meruliaceae</taxon>
        <taxon>Phlebia</taxon>
    </lineage>
</organism>
<reference evidence="1" key="1">
    <citation type="submission" date="2022-07" db="EMBL/GenBank/DDBJ databases">
        <title>Genome Sequence of Phlebia brevispora.</title>
        <authorList>
            <person name="Buettner E."/>
        </authorList>
    </citation>
    <scope>NUCLEOTIDE SEQUENCE</scope>
    <source>
        <strain evidence="1">MPL23</strain>
    </source>
</reference>
<keyword evidence="2" id="KW-1185">Reference proteome</keyword>
<protein>
    <submittedName>
        <fullName evidence="1">Uncharacterized protein</fullName>
    </submittedName>
</protein>
<name>A0ACC1TF28_9APHY</name>
<accession>A0ACC1TF28</accession>
<dbReference type="Proteomes" id="UP001148662">
    <property type="component" value="Unassembled WGS sequence"/>
</dbReference>
<proteinExistence type="predicted"/>